<organism evidence="7 8">
    <name type="scientific">Vitis vinifera</name>
    <name type="common">Grape</name>
    <dbReference type="NCBI Taxonomy" id="29760"/>
    <lineage>
        <taxon>Eukaryota</taxon>
        <taxon>Viridiplantae</taxon>
        <taxon>Streptophyta</taxon>
        <taxon>Embryophyta</taxon>
        <taxon>Tracheophyta</taxon>
        <taxon>Spermatophyta</taxon>
        <taxon>Magnoliopsida</taxon>
        <taxon>eudicotyledons</taxon>
        <taxon>Gunneridae</taxon>
        <taxon>Pentapetalae</taxon>
        <taxon>rosids</taxon>
        <taxon>Vitales</taxon>
        <taxon>Vitaceae</taxon>
        <taxon>Viteae</taxon>
        <taxon>Vitis</taxon>
    </lineage>
</organism>
<dbReference type="Pfam" id="PF13976">
    <property type="entry name" value="gag_pre-integrs"/>
    <property type="match status" value="1"/>
</dbReference>
<gene>
    <name evidence="7" type="primary">RE1_1021</name>
    <name evidence="7" type="ORF">CK203_056711</name>
</gene>
<dbReference type="EMBL" id="QGNW01000465">
    <property type="protein sequence ID" value="RVW70405.1"/>
    <property type="molecule type" value="Genomic_DNA"/>
</dbReference>
<accession>A0A438GDX5</accession>
<dbReference type="AlphaFoldDB" id="A0A438GDX5"/>
<feature type="domain" description="Retroviral polymerase SH3-like" evidence="6">
    <location>
        <begin position="511"/>
        <end position="546"/>
    </location>
</feature>
<feature type="domain" description="GAG-pre-integrase" evidence="4">
    <location>
        <begin position="440"/>
        <end position="510"/>
    </location>
</feature>
<feature type="compositionally biased region" description="Polar residues" evidence="2">
    <location>
        <begin position="271"/>
        <end position="283"/>
    </location>
</feature>
<evidence type="ECO:0000259" key="3">
    <source>
        <dbReference type="Pfam" id="PF07727"/>
    </source>
</evidence>
<dbReference type="PANTHER" id="PTHR11439">
    <property type="entry name" value="GAG-POL-RELATED RETROTRANSPOSON"/>
    <property type="match status" value="1"/>
</dbReference>
<dbReference type="Pfam" id="PF22936">
    <property type="entry name" value="Pol_BBD"/>
    <property type="match status" value="1"/>
</dbReference>
<feature type="domain" description="Retrovirus-related Pol polyprotein from transposon TNT 1-94-like beta-barrel" evidence="5">
    <location>
        <begin position="331"/>
        <end position="406"/>
    </location>
</feature>
<feature type="domain" description="Reverse transcriptase Ty1/copia-type" evidence="3">
    <location>
        <begin position="698"/>
        <end position="863"/>
    </location>
</feature>
<dbReference type="Proteomes" id="UP000288805">
    <property type="component" value="Unassembled WGS sequence"/>
</dbReference>
<keyword evidence="1" id="KW-0645">Protease</keyword>
<dbReference type="SUPFAM" id="SSF56672">
    <property type="entry name" value="DNA/RNA polymerases"/>
    <property type="match status" value="1"/>
</dbReference>
<evidence type="ECO:0000313" key="7">
    <source>
        <dbReference type="EMBL" id="RVW70405.1"/>
    </source>
</evidence>
<reference evidence="7 8" key="1">
    <citation type="journal article" date="2018" name="PLoS Genet.">
        <title>Population sequencing reveals clonal diversity and ancestral inbreeding in the grapevine cultivar Chardonnay.</title>
        <authorList>
            <person name="Roach M.J."/>
            <person name="Johnson D.L."/>
            <person name="Bohlmann J."/>
            <person name="van Vuuren H.J."/>
            <person name="Jones S.J."/>
            <person name="Pretorius I.S."/>
            <person name="Schmidt S.A."/>
            <person name="Borneman A.R."/>
        </authorList>
    </citation>
    <scope>NUCLEOTIDE SEQUENCE [LARGE SCALE GENOMIC DNA]</scope>
    <source>
        <strain evidence="8">cv. Chardonnay</strain>
        <tissue evidence="7">Leaf</tissue>
    </source>
</reference>
<dbReference type="Pfam" id="PF25597">
    <property type="entry name" value="SH3_retrovirus"/>
    <property type="match status" value="1"/>
</dbReference>
<name>A0A438GDX5_VITVI</name>
<dbReference type="Pfam" id="PF14223">
    <property type="entry name" value="Retrotran_gag_2"/>
    <property type="match status" value="1"/>
</dbReference>
<dbReference type="GO" id="GO:0004190">
    <property type="term" value="F:aspartic-type endopeptidase activity"/>
    <property type="evidence" value="ECO:0007669"/>
    <property type="project" value="UniProtKB-KW"/>
</dbReference>
<feature type="compositionally biased region" description="Polar residues" evidence="2">
    <location>
        <begin position="222"/>
        <end position="235"/>
    </location>
</feature>
<dbReference type="PANTHER" id="PTHR11439:SF500">
    <property type="entry name" value="RNA-DIRECTED DNA POLYMERASE"/>
    <property type="match status" value="1"/>
</dbReference>
<evidence type="ECO:0000313" key="8">
    <source>
        <dbReference type="Proteomes" id="UP000288805"/>
    </source>
</evidence>
<evidence type="ECO:0000259" key="6">
    <source>
        <dbReference type="Pfam" id="PF25597"/>
    </source>
</evidence>
<dbReference type="Pfam" id="PF07727">
    <property type="entry name" value="RVT_2"/>
    <property type="match status" value="1"/>
</dbReference>
<dbReference type="InterPro" id="IPR054722">
    <property type="entry name" value="PolX-like_BBD"/>
</dbReference>
<feature type="compositionally biased region" description="Low complexity" evidence="2">
    <location>
        <begin position="556"/>
        <end position="566"/>
    </location>
</feature>
<evidence type="ECO:0000256" key="1">
    <source>
        <dbReference type="ARBA" id="ARBA00022750"/>
    </source>
</evidence>
<evidence type="ECO:0000259" key="4">
    <source>
        <dbReference type="Pfam" id="PF13976"/>
    </source>
</evidence>
<dbReference type="InterPro" id="IPR025724">
    <property type="entry name" value="GAG-pre-integrase_dom"/>
</dbReference>
<feature type="region of interest" description="Disordered" evidence="2">
    <location>
        <begin position="222"/>
        <end position="283"/>
    </location>
</feature>
<evidence type="ECO:0000256" key="2">
    <source>
        <dbReference type="SAM" id="MobiDB-lite"/>
    </source>
</evidence>
<dbReference type="InterPro" id="IPR013103">
    <property type="entry name" value="RVT_2"/>
</dbReference>
<comment type="caution">
    <text evidence="7">The sequence shown here is derived from an EMBL/GenBank/DDBJ whole genome shotgun (WGS) entry which is preliminary data.</text>
</comment>
<keyword evidence="1" id="KW-0378">Hydrolase</keyword>
<keyword evidence="1" id="KW-0064">Aspartyl protease</keyword>
<protein>
    <submittedName>
        <fullName evidence="7">Retrovirus-related Pol polyprotein from transposon RE1</fullName>
    </submittedName>
</protein>
<evidence type="ECO:0000259" key="5">
    <source>
        <dbReference type="Pfam" id="PF22936"/>
    </source>
</evidence>
<proteinExistence type="predicted"/>
<feature type="region of interest" description="Disordered" evidence="2">
    <location>
        <begin position="556"/>
        <end position="579"/>
    </location>
</feature>
<dbReference type="CDD" id="cd09272">
    <property type="entry name" value="RNase_HI_RT_Ty1"/>
    <property type="match status" value="1"/>
</dbReference>
<feature type="compositionally biased region" description="Low complexity" evidence="2">
    <location>
        <begin position="260"/>
        <end position="270"/>
    </location>
</feature>
<sequence>MAFSSSASSNVIFAPPNIGHLVSIKLSDTNYLIWSSQIVPVLKSHDLMGFVDGSEPCPSKSLDGSLNPAYILWNKKDQYVLSWINATLSDKVLASVYGITSAREVWSSLANKFASQSRTRVHHLKRKLQTLHQGSMKCTNFLEKAKLVSDELSAVGKPLEDDDLMSYIVSGLNPSFNPFITSMSFATRDKNVSFEDFQAELLSYELLLENQNISIPPETNNFAFFTPKSNQQQYNRKPKNPSKPYSRPSFSQNPRPRYSPQPSGLPSSPQANQKQHSFSTPKSPCQICGKLSHKALDCFHRMDYAYQGRHPPTQLAAMVAHSNAEQEEETWFADSGANQHITANLEHLTLQQPYTGQENVVVGNGQGLSIAHTDTTIFHTPEAKLNLKRVLHCPQASANLLSINQFCLDNNCLFILTGTHYFVKDIQTGVTLLEGRSEGGLYPIQLRSMSINKSHALSAVVGIKASVSVWHSRLGHASLPIVSQLLNKHSLPVEGSVKKMHFCESCQLGKGYSSHQNGYRCLDPVTQKVIISRHVVFNENTFPAKDGLQSTELLPVVSSQDSPDSPLESLPIPTSPHISTLPSPIPGPAPFLSILEVSSSSNHSHHPMTTRSQTSNLKPRTFSDFKLYSTQYPLQALSNTVTPLAPTSYRQAALLPDWCVAMRKEYDALLANETWKLCPRPVDHNVVGNKWCIKLNNIHRQLDVSNAFLHGILLEDVYMEQPKGFVNSDFPDYVCKLNKSLYGLKQAPRAWFMRLSQTLLEFGFLSSPVDASLFVYHKGHIHLFILIYVDDILVTGTDPSLIQSPIQKLQTEFKMKDLGPLGYFLGIQASRDSSGLHLRQSKYIGDLLHRTKMAGAKPASSPCTTGLKLSTHVGEPLTASQITEYRQTVGALQYCTLTRPDIAFSVNQLCQHMHCPNSVHWTAAKRVLHYLKGTIDLGLWYTKGEQTLQAFCDSDWVGNPDDRRSTTGYGVFFGSCLISWTAKKQSVVARSSTEAEYRALAITTAELYWIRMLLKELHISLPTAPTIWCDNSGTLALASNPVFHARTKHIEVDFHFIREKVANRDISLQFIGSYDQPADIFTKGLSLARFCLLRDKLMVVSLPLAEGDDNHNIQTTKISLASHLSYPPDQLRLNETNKHLSTLRDNP</sequence>
<dbReference type="InterPro" id="IPR057670">
    <property type="entry name" value="SH3_retrovirus"/>
</dbReference>
<dbReference type="InterPro" id="IPR043502">
    <property type="entry name" value="DNA/RNA_pol_sf"/>
</dbReference>